<feature type="domain" description="ABC transporter" evidence="15">
    <location>
        <begin position="13"/>
        <end position="253"/>
    </location>
</feature>
<keyword evidence="5 14" id="KW-0812">Transmembrane</keyword>
<evidence type="ECO:0000256" key="3">
    <source>
        <dbReference type="ARBA" id="ARBA00022475"/>
    </source>
</evidence>
<dbReference type="Pfam" id="PF12704">
    <property type="entry name" value="MacB_PCD"/>
    <property type="match status" value="1"/>
</dbReference>
<comment type="subcellular location">
    <subcellularLocation>
        <location evidence="1">Cell inner membrane</location>
        <topology evidence="1">Multi-pass membrane protein</topology>
    </subcellularLocation>
</comment>
<dbReference type="InterPro" id="IPR025857">
    <property type="entry name" value="MacB_PCD"/>
</dbReference>
<gene>
    <name evidence="16" type="ORF">ACIKP9_10130</name>
</gene>
<keyword evidence="10 14" id="KW-0472">Membrane</keyword>
<dbReference type="Proteomes" id="UP001617669">
    <property type="component" value="Unassembled WGS sequence"/>
</dbReference>
<keyword evidence="17" id="KW-1185">Reference proteome</keyword>
<feature type="transmembrane region" description="Helical" evidence="14">
    <location>
        <begin position="530"/>
        <end position="552"/>
    </location>
</feature>
<keyword evidence="3" id="KW-1003">Cell membrane</keyword>
<evidence type="ECO:0000256" key="14">
    <source>
        <dbReference type="SAM" id="Phobius"/>
    </source>
</evidence>
<evidence type="ECO:0000256" key="10">
    <source>
        <dbReference type="ARBA" id="ARBA00023136"/>
    </source>
</evidence>
<keyword evidence="8" id="KW-1278">Translocase</keyword>
<comment type="similarity">
    <text evidence="12">Belongs to the ABC transporter superfamily. Macrolide exporter (TC 3.A.1.122) family.</text>
</comment>
<evidence type="ECO:0000313" key="17">
    <source>
        <dbReference type="Proteomes" id="UP001617669"/>
    </source>
</evidence>
<keyword evidence="9 14" id="KW-1133">Transmembrane helix</keyword>
<comment type="caution">
    <text evidence="16">The sequence shown here is derived from an EMBL/GenBank/DDBJ whole genome shotgun (WGS) entry which is preliminary data.</text>
</comment>
<dbReference type="Pfam" id="PF00005">
    <property type="entry name" value="ABC_tran"/>
    <property type="match status" value="1"/>
</dbReference>
<evidence type="ECO:0000256" key="9">
    <source>
        <dbReference type="ARBA" id="ARBA00022989"/>
    </source>
</evidence>
<dbReference type="InterPro" id="IPR003593">
    <property type="entry name" value="AAA+_ATPase"/>
</dbReference>
<dbReference type="CDD" id="cd03255">
    <property type="entry name" value="ABC_MJ0796_LolCDE_FtsE"/>
    <property type="match status" value="1"/>
</dbReference>
<dbReference type="PANTHER" id="PTHR30572:SF14">
    <property type="entry name" value="MACROLIDE EXPORT ATP-BINDING_PERMEASE PROTEIN MACB"/>
    <property type="match status" value="1"/>
</dbReference>
<sequence length="653" mass="70445">MEVPVLSDRLPLISLVDIRKHYGGGDKPRVEILHGISLDIHAGEFVAIVGASGSGKSTLMNILGCLDKPSSGRYDFAGRNVADMEADELAWLRREAFGFVFQGYHLIATETAQENVEIPALYAGMPERERAERAQALLTRLGLGERLHYRPKQLSGGQQQRVSIARALMNGGRIILADEPTGALDSRSGEEVMRLLNELADAGHTIILITHDRDVAANARRVIEIRDGHVISDTGVLQPSLANTAPAFKLEADASQVAWRGDMLEACRAAWRVMWVNRFRTALTLLGIIIGVASVIVMMAVGMGTKERVVAELGAFGTNHIYVRPKHESSKVPGRGISVGDLEAIGDIPQITYVLPNLSGNKVVRYGNQDVQTRIKGSGAAMARMLNWPVEKGAFFSEEDNQRMATVAVIGPRLAQNLMPDVENPVGETVLIGNVPFQVIGVLVSKGAVTGDQSDDDLVVIPYSTASMRVFGERDPSYVTLEVGDMKQIDAVAKAVDDVLFSRHQIRDYGMENAAGWIAAQAKTQDSMSIMLALIAVISLLVGGIGVMNVMLMTVRERTREIGIRMATGARQRDILQQFLTEAVLVTTVGGVTGVLSGLAIGVILVFWGMPVIFSLSAIIGAFFCSVITGLVFGFMPARQAAKLDPVVALASE</sequence>
<dbReference type="InterPro" id="IPR027417">
    <property type="entry name" value="P-loop_NTPase"/>
</dbReference>
<dbReference type="RefSeq" id="WP_400882202.1">
    <property type="nucleotide sequence ID" value="NZ_JBIWXY010000002.1"/>
</dbReference>
<dbReference type="PROSITE" id="PS50893">
    <property type="entry name" value="ABC_TRANSPORTER_2"/>
    <property type="match status" value="1"/>
</dbReference>
<evidence type="ECO:0000256" key="11">
    <source>
        <dbReference type="ARBA" id="ARBA00023251"/>
    </source>
</evidence>
<keyword evidence="2" id="KW-0813">Transport</keyword>
<reference evidence="16 17" key="1">
    <citation type="submission" date="2024-11" db="EMBL/GenBank/DDBJ databases">
        <authorList>
            <person name="Kaparullina E.N."/>
            <person name="Delegan Y.A."/>
            <person name="Doronina N.V."/>
        </authorList>
    </citation>
    <scope>NUCLEOTIDE SEQUENCE [LARGE SCALE GENOMIC DNA]</scope>
    <source>
        <strain evidence="16 17">7sh_L</strain>
    </source>
</reference>
<keyword evidence="6" id="KW-0547">Nucleotide-binding</keyword>
<dbReference type="InterPro" id="IPR017871">
    <property type="entry name" value="ABC_transporter-like_CS"/>
</dbReference>
<evidence type="ECO:0000256" key="1">
    <source>
        <dbReference type="ARBA" id="ARBA00004429"/>
    </source>
</evidence>
<organism evidence="16 17">
    <name type="scientific">Methylobacillus methanolivorans</name>
    <dbReference type="NCBI Taxonomy" id="1848927"/>
    <lineage>
        <taxon>Bacteria</taxon>
        <taxon>Pseudomonadati</taxon>
        <taxon>Pseudomonadota</taxon>
        <taxon>Betaproteobacteria</taxon>
        <taxon>Nitrosomonadales</taxon>
        <taxon>Methylophilaceae</taxon>
        <taxon>Methylobacillus</taxon>
    </lineage>
</organism>
<evidence type="ECO:0000256" key="5">
    <source>
        <dbReference type="ARBA" id="ARBA00022692"/>
    </source>
</evidence>
<name>A0ABW8GNS7_9PROT</name>
<proteinExistence type="inferred from homology"/>
<evidence type="ECO:0000259" key="15">
    <source>
        <dbReference type="PROSITE" id="PS50893"/>
    </source>
</evidence>
<accession>A0ABW8GNS7</accession>
<evidence type="ECO:0000313" key="16">
    <source>
        <dbReference type="EMBL" id="MFJ5446583.1"/>
    </source>
</evidence>
<keyword evidence="7" id="KW-0067">ATP-binding</keyword>
<dbReference type="EMBL" id="JBIWXY010000002">
    <property type="protein sequence ID" value="MFJ5446583.1"/>
    <property type="molecule type" value="Genomic_DNA"/>
</dbReference>
<evidence type="ECO:0000256" key="12">
    <source>
        <dbReference type="ARBA" id="ARBA00038388"/>
    </source>
</evidence>
<dbReference type="PROSITE" id="PS00211">
    <property type="entry name" value="ABC_TRANSPORTER_1"/>
    <property type="match status" value="1"/>
</dbReference>
<dbReference type="SMART" id="SM00382">
    <property type="entry name" value="AAA"/>
    <property type="match status" value="1"/>
</dbReference>
<feature type="transmembrane region" description="Helical" evidence="14">
    <location>
        <begin position="583"/>
        <end position="608"/>
    </location>
</feature>
<dbReference type="InterPro" id="IPR050250">
    <property type="entry name" value="Macrolide_Exporter_MacB"/>
</dbReference>
<evidence type="ECO:0000256" key="4">
    <source>
        <dbReference type="ARBA" id="ARBA00022519"/>
    </source>
</evidence>
<dbReference type="Gene3D" id="3.40.50.300">
    <property type="entry name" value="P-loop containing nucleotide triphosphate hydrolases"/>
    <property type="match status" value="1"/>
</dbReference>
<evidence type="ECO:0000256" key="8">
    <source>
        <dbReference type="ARBA" id="ARBA00022967"/>
    </source>
</evidence>
<evidence type="ECO:0000256" key="6">
    <source>
        <dbReference type="ARBA" id="ARBA00022741"/>
    </source>
</evidence>
<feature type="transmembrane region" description="Helical" evidence="14">
    <location>
        <begin position="614"/>
        <end position="636"/>
    </location>
</feature>
<protein>
    <recommendedName>
        <fullName evidence="13">Pyoverdine export ATP-binding/permease protein PvdT</fullName>
    </recommendedName>
</protein>
<dbReference type="InterPro" id="IPR003439">
    <property type="entry name" value="ABC_transporter-like_ATP-bd"/>
</dbReference>
<dbReference type="InterPro" id="IPR017911">
    <property type="entry name" value="MacB-like_ATP-bd"/>
</dbReference>
<dbReference type="Pfam" id="PF02687">
    <property type="entry name" value="FtsX"/>
    <property type="match status" value="1"/>
</dbReference>
<evidence type="ECO:0000256" key="2">
    <source>
        <dbReference type="ARBA" id="ARBA00022448"/>
    </source>
</evidence>
<evidence type="ECO:0000256" key="13">
    <source>
        <dbReference type="ARBA" id="ARBA00041199"/>
    </source>
</evidence>
<feature type="transmembrane region" description="Helical" evidence="14">
    <location>
        <begin position="282"/>
        <end position="303"/>
    </location>
</feature>
<dbReference type="PANTHER" id="PTHR30572">
    <property type="entry name" value="MEMBRANE COMPONENT OF TRANSPORTER-RELATED"/>
    <property type="match status" value="1"/>
</dbReference>
<evidence type="ECO:0000256" key="7">
    <source>
        <dbReference type="ARBA" id="ARBA00022840"/>
    </source>
</evidence>
<dbReference type="SUPFAM" id="SSF52540">
    <property type="entry name" value="P-loop containing nucleoside triphosphate hydrolases"/>
    <property type="match status" value="1"/>
</dbReference>
<keyword evidence="4" id="KW-0997">Cell inner membrane</keyword>
<keyword evidence="11" id="KW-0046">Antibiotic resistance</keyword>
<dbReference type="InterPro" id="IPR003838">
    <property type="entry name" value="ABC3_permease_C"/>
</dbReference>